<proteinExistence type="predicted"/>
<accession>A0AAV4LVI0</accession>
<dbReference type="Proteomes" id="UP001497744">
    <property type="component" value="Unassembled WGS sequence"/>
</dbReference>
<protein>
    <submittedName>
        <fullName evidence="2">Uncharacterized protein</fullName>
    </submittedName>
</protein>
<sequence length="653" mass="70902">MRRDIRRFALACYRSYRTYPGRKRVQVETKIKSPKRYDELRGGNPTTLLQGNLFTPESAGPRELAMLCFRIVSMGYADAGILLRYAECALRSLPQLRVKHLALVLQAISKFLATSSTVVGQFGDAEAAAFDAELAHREKLLLKVGELVEAAQPGMAKHFVRALPKDMGMIALSLVTVCDCAYRELDAEQHARLLNATLRTLGLLTEAIGPKLPFCEAPEYAALAKAFCGLPAQHEFAELFLRDLAGEVASLLLEKQDHLEELARGGYIGDDLVEALAALPRELTTIACALSRRVPRHRMWDRLAQCLQLMLSIGSRGDGSFAALDGQTLVLLATSMSRHVDVAFLLEALLERSSEPLRPQWLVTGMALSLRALDDVELAQRMWDALDFAQVPAMDDAAKAQLVHAVLRVPSVSGDQLAVVRSLYRRDASPELLVALYAARHRCGLLEPAAVLESIMGSAESLGVSSLISLLRSVDSSAGISAAGDARSHADGPAACAPQRGCAQLPVYDVKSKLLAVLAEKVNDVRPDKLFPLLLYVIDHHGGCTALVEKLGARVAASAEGYADQQLALLLAKLRGLGVDPDTLFEPSTVERLEEASSEDPRLVDRFVEAEVEAGSADDLRFSEPDEAEVAKLMRAHESHEGPALHSSMRPAG</sequence>
<organism evidence="2 3">
    <name type="scientific">Babesia caballi</name>
    <dbReference type="NCBI Taxonomy" id="5871"/>
    <lineage>
        <taxon>Eukaryota</taxon>
        <taxon>Sar</taxon>
        <taxon>Alveolata</taxon>
        <taxon>Apicomplexa</taxon>
        <taxon>Aconoidasida</taxon>
        <taxon>Piroplasmida</taxon>
        <taxon>Babesiidae</taxon>
        <taxon>Babesia</taxon>
    </lineage>
</organism>
<feature type="compositionally biased region" description="Basic and acidic residues" evidence="1">
    <location>
        <begin position="632"/>
        <end position="643"/>
    </location>
</feature>
<dbReference type="AlphaFoldDB" id="A0AAV4LVI0"/>
<keyword evidence="3" id="KW-1185">Reference proteome</keyword>
<evidence type="ECO:0000313" key="3">
    <source>
        <dbReference type="Proteomes" id="UP001497744"/>
    </source>
</evidence>
<name>A0AAV4LVI0_BABCB</name>
<feature type="region of interest" description="Disordered" evidence="1">
    <location>
        <begin position="632"/>
        <end position="653"/>
    </location>
</feature>
<dbReference type="GeneID" id="94195342"/>
<reference evidence="2 3" key="1">
    <citation type="submission" date="2021-06" db="EMBL/GenBank/DDBJ databases">
        <title>Genome sequence of Babesia caballi.</title>
        <authorList>
            <person name="Yamagishi J."/>
            <person name="Kidaka T."/>
            <person name="Ochi A."/>
        </authorList>
    </citation>
    <scope>NUCLEOTIDE SEQUENCE [LARGE SCALE GENOMIC DNA]</scope>
    <source>
        <strain evidence="2">USDA-D6B2</strain>
    </source>
</reference>
<comment type="caution">
    <text evidence="2">The sequence shown here is derived from an EMBL/GenBank/DDBJ whole genome shotgun (WGS) entry which is preliminary data.</text>
</comment>
<dbReference type="RefSeq" id="XP_067715930.1">
    <property type="nucleotide sequence ID" value="XM_067859829.1"/>
</dbReference>
<evidence type="ECO:0000313" key="2">
    <source>
        <dbReference type="EMBL" id="GIX63861.1"/>
    </source>
</evidence>
<gene>
    <name evidence="2" type="ORF">BcabD6B2_32960</name>
</gene>
<dbReference type="EMBL" id="BPLF01000002">
    <property type="protein sequence ID" value="GIX63861.1"/>
    <property type="molecule type" value="Genomic_DNA"/>
</dbReference>
<evidence type="ECO:0000256" key="1">
    <source>
        <dbReference type="SAM" id="MobiDB-lite"/>
    </source>
</evidence>